<feature type="binding site" evidence="8">
    <location>
        <position position="82"/>
    </location>
    <ligand>
        <name>Na(+)</name>
        <dbReference type="ChEBI" id="CHEBI:29101"/>
        <label>1</label>
    </ligand>
</feature>
<evidence type="ECO:0000256" key="5">
    <source>
        <dbReference type="ARBA" id="ARBA00022989"/>
    </source>
</evidence>
<dbReference type="GO" id="GO:0005886">
    <property type="term" value="C:plasma membrane"/>
    <property type="evidence" value="ECO:0007669"/>
    <property type="project" value="TreeGrafter"/>
</dbReference>
<feature type="binding site" evidence="8">
    <location>
        <position position="420"/>
    </location>
    <ligand>
        <name>Na(+)</name>
        <dbReference type="ChEBI" id="CHEBI:29101"/>
        <label>1</label>
    </ligand>
</feature>
<feature type="region of interest" description="Disordered" evidence="11">
    <location>
        <begin position="1"/>
        <end position="28"/>
    </location>
</feature>
<dbReference type="PRINTS" id="PR00176">
    <property type="entry name" value="NANEUSMPORT"/>
</dbReference>
<feature type="binding site" evidence="8">
    <location>
        <position position="320"/>
    </location>
    <ligand>
        <name>Na(+)</name>
        <dbReference type="ChEBI" id="CHEBI:29101"/>
        <label>2</label>
    </ligand>
</feature>
<evidence type="ECO:0000256" key="9">
    <source>
        <dbReference type="PIRSR" id="PIRSR600175-2"/>
    </source>
</evidence>
<feature type="disulfide bond" evidence="9">
    <location>
        <begin position="184"/>
        <end position="193"/>
    </location>
</feature>
<comment type="similarity">
    <text evidence="2 10">Belongs to the sodium:neurotransmitter symporter (SNF) (TC 2.A.22) family.</text>
</comment>
<dbReference type="OrthoDB" id="6581954at2759"/>
<feature type="transmembrane region" description="Helical" evidence="12">
    <location>
        <begin position="317"/>
        <end position="334"/>
    </location>
</feature>
<feature type="transmembrane region" description="Helical" evidence="12">
    <location>
        <begin position="405"/>
        <end position="426"/>
    </location>
</feature>
<organism evidence="13 14">
    <name type="scientific">Elysia chlorotica</name>
    <name type="common">Eastern emerald elysia</name>
    <name type="synonym">Sea slug</name>
    <dbReference type="NCBI Taxonomy" id="188477"/>
    <lineage>
        <taxon>Eukaryota</taxon>
        <taxon>Metazoa</taxon>
        <taxon>Spiralia</taxon>
        <taxon>Lophotrochozoa</taxon>
        <taxon>Mollusca</taxon>
        <taxon>Gastropoda</taxon>
        <taxon>Heterobranchia</taxon>
        <taxon>Euthyneura</taxon>
        <taxon>Panpulmonata</taxon>
        <taxon>Sacoglossa</taxon>
        <taxon>Placobranchoidea</taxon>
        <taxon>Plakobranchidae</taxon>
        <taxon>Elysia</taxon>
    </lineage>
</organism>
<keyword evidence="8" id="KW-0915">Sodium</keyword>
<keyword evidence="7" id="KW-0325">Glycoprotein</keyword>
<feature type="compositionally biased region" description="Basic and acidic residues" evidence="11">
    <location>
        <begin position="18"/>
        <end position="28"/>
    </location>
</feature>
<gene>
    <name evidence="13" type="ORF">EGW08_023006</name>
</gene>
<name>A0A433SJG6_ELYCH</name>
<dbReference type="PANTHER" id="PTHR11616:SF321">
    <property type="entry name" value="SODIUM-DEPENDENT NUTRIENT AMINO ACID TRANSPORTER 1-RELATED"/>
    <property type="match status" value="1"/>
</dbReference>
<keyword evidence="10" id="KW-0769">Symport</keyword>
<dbReference type="Proteomes" id="UP000271974">
    <property type="component" value="Unassembled WGS sequence"/>
</dbReference>
<evidence type="ECO:0000256" key="2">
    <source>
        <dbReference type="ARBA" id="ARBA00006459"/>
    </source>
</evidence>
<dbReference type="PROSITE" id="PS00610">
    <property type="entry name" value="NA_NEUROTRAN_SYMP_1"/>
    <property type="match status" value="1"/>
</dbReference>
<keyword evidence="4 10" id="KW-0812">Transmembrane</keyword>
<evidence type="ECO:0000313" key="14">
    <source>
        <dbReference type="Proteomes" id="UP000271974"/>
    </source>
</evidence>
<evidence type="ECO:0000256" key="11">
    <source>
        <dbReference type="SAM" id="MobiDB-lite"/>
    </source>
</evidence>
<dbReference type="InterPro" id="IPR037272">
    <property type="entry name" value="SNS_sf"/>
</dbReference>
<evidence type="ECO:0000256" key="12">
    <source>
        <dbReference type="SAM" id="Phobius"/>
    </source>
</evidence>
<dbReference type="InterPro" id="IPR000175">
    <property type="entry name" value="Na/ntran_symport"/>
</dbReference>
<feature type="binding site" evidence="8">
    <location>
        <position position="421"/>
    </location>
    <ligand>
        <name>Na(+)</name>
        <dbReference type="ChEBI" id="CHEBI:29101"/>
        <label>1</label>
    </ligand>
</feature>
<keyword evidence="3 10" id="KW-0813">Transport</keyword>
<feature type="transmembrane region" description="Helical" evidence="12">
    <location>
        <begin position="346"/>
        <end position="370"/>
    </location>
</feature>
<keyword evidence="5 12" id="KW-1133">Transmembrane helix</keyword>
<evidence type="ECO:0000256" key="7">
    <source>
        <dbReference type="ARBA" id="ARBA00023180"/>
    </source>
</evidence>
<feature type="transmembrane region" description="Helical" evidence="12">
    <location>
        <begin position="235"/>
        <end position="255"/>
    </location>
</feature>
<feature type="binding site" evidence="8">
    <location>
        <position position="86"/>
    </location>
    <ligand>
        <name>Na(+)</name>
        <dbReference type="ChEBI" id="CHEBI:29101"/>
        <label>1</label>
    </ligand>
</feature>
<keyword evidence="8" id="KW-0479">Metal-binding</keyword>
<evidence type="ECO:0000256" key="1">
    <source>
        <dbReference type="ARBA" id="ARBA00004141"/>
    </source>
</evidence>
<dbReference type="PANTHER" id="PTHR11616">
    <property type="entry name" value="SODIUM/CHLORIDE DEPENDENT TRANSPORTER"/>
    <property type="match status" value="1"/>
</dbReference>
<proteinExistence type="inferred from homology"/>
<feature type="transmembrane region" description="Helical" evidence="12">
    <location>
        <begin position="103"/>
        <end position="124"/>
    </location>
</feature>
<reference evidence="13 14" key="1">
    <citation type="submission" date="2019-01" db="EMBL/GenBank/DDBJ databases">
        <title>A draft genome assembly of the solar-powered sea slug Elysia chlorotica.</title>
        <authorList>
            <person name="Cai H."/>
            <person name="Li Q."/>
            <person name="Fang X."/>
            <person name="Li J."/>
            <person name="Curtis N.E."/>
            <person name="Altenburger A."/>
            <person name="Shibata T."/>
            <person name="Feng M."/>
            <person name="Maeda T."/>
            <person name="Schwartz J.A."/>
            <person name="Shigenobu S."/>
            <person name="Lundholm N."/>
            <person name="Nishiyama T."/>
            <person name="Yang H."/>
            <person name="Hasebe M."/>
            <person name="Li S."/>
            <person name="Pierce S.K."/>
            <person name="Wang J."/>
        </authorList>
    </citation>
    <scope>NUCLEOTIDE SEQUENCE [LARGE SCALE GENOMIC DNA]</scope>
    <source>
        <strain evidence="13">EC2010</strain>
        <tissue evidence="13">Whole organism of an adult</tissue>
    </source>
</reference>
<evidence type="ECO:0000256" key="6">
    <source>
        <dbReference type="ARBA" id="ARBA00023136"/>
    </source>
</evidence>
<dbReference type="AlphaFoldDB" id="A0A433SJG6"/>
<feature type="non-terminal residue" evidence="13">
    <location>
        <position position="466"/>
    </location>
</feature>
<dbReference type="EMBL" id="RQTK01001768">
    <property type="protein sequence ID" value="RUS69231.1"/>
    <property type="molecule type" value="Genomic_DNA"/>
</dbReference>
<feature type="transmembrane region" description="Helical" evidence="12">
    <location>
        <begin position="264"/>
        <end position="281"/>
    </location>
</feature>
<accession>A0A433SJG6</accession>
<comment type="subcellular location">
    <subcellularLocation>
        <location evidence="1">Membrane</location>
        <topology evidence="1">Multi-pass membrane protein</topology>
    </subcellularLocation>
</comment>
<sequence>MSMSLQPAGTLVDPNPTPDDKSKKKRSLADGELHVDTVYYSPADVDSYDEYGYFDEISSEDENRGTWTGRPDFILSCIGFSVGLGNVWRFPYLCYSSGGGAFLFPYVFFLVTCALPFFLLETSYGQFVSLSPIASWKVCPLFKGVGYGMVIVSGTVCIYYNIILAWTLFYLFSTMQSTLPWSRCDNSWNTPTCIGPGSPLNETEQEKINGTQSSVEFWEHKVLNRSKGLEDFGSIHWSMFWCLSLTWFVVFLCLCKGIKSSGKVVYVTSTFPYMVMSILLAKCMSLPGASEGLKWYLFPKWEKIASFKVWCDSATQVFFSTGVACGSLSTLASYNKFNHMIFRDAMIVPAVDCFTSVFAGFVIFSVLGFMSHTTAKPVEQVVAQGPGLVFIVYPEAVSKMPISHFWAMLFFLMFYSMGLDSQFGLLETVTSAITDEYPNLLRKRRLPFTAFLCFVAFILGIPMIFE</sequence>
<evidence type="ECO:0000256" key="3">
    <source>
        <dbReference type="ARBA" id="ARBA00022448"/>
    </source>
</evidence>
<evidence type="ECO:0000256" key="8">
    <source>
        <dbReference type="PIRSR" id="PIRSR600175-1"/>
    </source>
</evidence>
<dbReference type="Pfam" id="PF00209">
    <property type="entry name" value="SNF"/>
    <property type="match status" value="1"/>
</dbReference>
<keyword evidence="9" id="KW-1015">Disulfide bond</keyword>
<keyword evidence="14" id="KW-1185">Reference proteome</keyword>
<feature type="binding site" evidence="8">
    <location>
        <position position="79"/>
    </location>
    <ligand>
        <name>Na(+)</name>
        <dbReference type="ChEBI" id="CHEBI:29101"/>
        <label>1</label>
    </ligand>
</feature>
<feature type="transmembrane region" description="Helical" evidence="12">
    <location>
        <begin position="145"/>
        <end position="172"/>
    </location>
</feature>
<comment type="caution">
    <text evidence="13">The sequence shown here is derived from an EMBL/GenBank/DDBJ whole genome shotgun (WGS) entry which is preliminary data.</text>
</comment>
<feature type="transmembrane region" description="Helical" evidence="12">
    <location>
        <begin position="73"/>
        <end position="91"/>
    </location>
</feature>
<dbReference type="GO" id="GO:0089718">
    <property type="term" value="P:amino acid import across plasma membrane"/>
    <property type="evidence" value="ECO:0007669"/>
    <property type="project" value="TreeGrafter"/>
</dbReference>
<keyword evidence="6 12" id="KW-0472">Membrane</keyword>
<evidence type="ECO:0000313" key="13">
    <source>
        <dbReference type="EMBL" id="RUS69231.1"/>
    </source>
</evidence>
<evidence type="ECO:0000256" key="4">
    <source>
        <dbReference type="ARBA" id="ARBA00022692"/>
    </source>
</evidence>
<dbReference type="PROSITE" id="PS50267">
    <property type="entry name" value="NA_NEUROTRAN_SYMP_3"/>
    <property type="match status" value="1"/>
</dbReference>
<dbReference type="SUPFAM" id="SSF161070">
    <property type="entry name" value="SNF-like"/>
    <property type="match status" value="1"/>
</dbReference>
<dbReference type="GO" id="GO:0005283">
    <property type="term" value="F:amino acid:sodium symporter activity"/>
    <property type="evidence" value="ECO:0007669"/>
    <property type="project" value="TreeGrafter"/>
</dbReference>
<evidence type="ECO:0000256" key="10">
    <source>
        <dbReference type="RuleBase" id="RU003732"/>
    </source>
</evidence>
<feature type="transmembrane region" description="Helical" evidence="12">
    <location>
        <begin position="446"/>
        <end position="465"/>
    </location>
</feature>
<protein>
    <recommendedName>
        <fullName evidence="10">Transporter</fullName>
    </recommendedName>
</protein>
<dbReference type="GO" id="GO:0046872">
    <property type="term" value="F:metal ion binding"/>
    <property type="evidence" value="ECO:0007669"/>
    <property type="project" value="UniProtKB-KW"/>
</dbReference>